<dbReference type="Proteomes" id="UP000031036">
    <property type="component" value="Unassembled WGS sequence"/>
</dbReference>
<dbReference type="EMBL" id="JPKZ01021715">
    <property type="protein sequence ID" value="KHN71577.1"/>
    <property type="molecule type" value="Genomic_DNA"/>
</dbReference>
<organism evidence="1 2">
    <name type="scientific">Toxocara canis</name>
    <name type="common">Canine roundworm</name>
    <dbReference type="NCBI Taxonomy" id="6265"/>
    <lineage>
        <taxon>Eukaryota</taxon>
        <taxon>Metazoa</taxon>
        <taxon>Ecdysozoa</taxon>
        <taxon>Nematoda</taxon>
        <taxon>Chromadorea</taxon>
        <taxon>Rhabditida</taxon>
        <taxon>Spirurina</taxon>
        <taxon>Ascaridomorpha</taxon>
        <taxon>Ascaridoidea</taxon>
        <taxon>Toxocaridae</taxon>
        <taxon>Toxocara</taxon>
    </lineage>
</organism>
<dbReference type="AlphaFoldDB" id="A0A0B2UQY9"/>
<feature type="non-terminal residue" evidence="1">
    <location>
        <position position="141"/>
    </location>
</feature>
<reference evidence="1 2" key="1">
    <citation type="submission" date="2014-11" db="EMBL/GenBank/DDBJ databases">
        <title>Genetic blueprint of the zoonotic pathogen Toxocara canis.</title>
        <authorList>
            <person name="Zhu X.-Q."/>
            <person name="Korhonen P.K."/>
            <person name="Cai H."/>
            <person name="Young N.D."/>
            <person name="Nejsum P."/>
            <person name="von Samson-Himmelstjerna G."/>
            <person name="Boag P.R."/>
            <person name="Tan P."/>
            <person name="Li Q."/>
            <person name="Min J."/>
            <person name="Yang Y."/>
            <person name="Wang X."/>
            <person name="Fang X."/>
            <person name="Hall R.S."/>
            <person name="Hofmann A."/>
            <person name="Sternberg P.W."/>
            <person name="Jex A.R."/>
            <person name="Gasser R.B."/>
        </authorList>
    </citation>
    <scope>NUCLEOTIDE SEQUENCE [LARGE SCALE GENOMIC DNA]</scope>
    <source>
        <strain evidence="1">PN_DK_2014</strain>
    </source>
</reference>
<proteinExistence type="predicted"/>
<gene>
    <name evidence="1" type="ORF">Tcan_01136</name>
</gene>
<sequence length="141" mass="16960">NENCLLKIKRQALQQKVQNADICIKKRTRKTDKQTIKYFSQGTKNQSPIAYVDVVQKERRKGKDNYGMRMKRTLEQFKNRDDYEQGHAFCKHVRKKITYDIRKSKCWMIPPSRTKMAKNVDERTKNNRLRLVYLLIVRAHE</sequence>
<accession>A0A0B2UQY9</accession>
<keyword evidence="2" id="KW-1185">Reference proteome</keyword>
<evidence type="ECO:0000313" key="1">
    <source>
        <dbReference type="EMBL" id="KHN71577.1"/>
    </source>
</evidence>
<evidence type="ECO:0000313" key="2">
    <source>
        <dbReference type="Proteomes" id="UP000031036"/>
    </source>
</evidence>
<protein>
    <submittedName>
        <fullName evidence="1">Uncharacterized protein</fullName>
    </submittedName>
</protein>
<name>A0A0B2UQY9_TOXCA</name>
<comment type="caution">
    <text evidence="1">The sequence shown here is derived from an EMBL/GenBank/DDBJ whole genome shotgun (WGS) entry which is preliminary data.</text>
</comment>
<feature type="non-terminal residue" evidence="1">
    <location>
        <position position="1"/>
    </location>
</feature>